<dbReference type="PATRIC" id="fig|1122146.4.peg.348"/>
<gene>
    <name evidence="1" type="ORF">IV53_GL000337</name>
</gene>
<dbReference type="Proteomes" id="UP000051500">
    <property type="component" value="Unassembled WGS sequence"/>
</dbReference>
<protein>
    <submittedName>
        <fullName evidence="1">Uncharacterized protein</fullName>
    </submittedName>
</protein>
<evidence type="ECO:0000313" key="1">
    <source>
        <dbReference type="EMBL" id="KRN88373.1"/>
    </source>
</evidence>
<proteinExistence type="predicted"/>
<accession>A0A0R2KLH9</accession>
<dbReference type="AlphaFoldDB" id="A0A0R2KLH9"/>
<name>A0A0R2KLH9_9LACO</name>
<keyword evidence="2" id="KW-1185">Reference proteome</keyword>
<evidence type="ECO:0000313" key="2">
    <source>
        <dbReference type="Proteomes" id="UP000051500"/>
    </source>
</evidence>
<sequence length="122" mass="14764">MYNKEKMKQLLYEANHVDPMNDYAYFSKIKEIMTLLQSREDLNEFSQYMEHMTRDEYGILGSFIDEIDAKYVTRNFTEALKKLIKKYPLDLPKDYKDPQIEQVMLEAFEEELNRREKEATED</sequence>
<dbReference type="EMBL" id="JQBZ01000025">
    <property type="protein sequence ID" value="KRN88373.1"/>
    <property type="molecule type" value="Genomic_DNA"/>
</dbReference>
<dbReference type="OrthoDB" id="3076471at2"/>
<dbReference type="RefSeq" id="WP_027106384.1">
    <property type="nucleotide sequence ID" value="NZ_AUHP01000006.1"/>
</dbReference>
<comment type="caution">
    <text evidence="1">The sequence shown here is derived from an EMBL/GenBank/DDBJ whole genome shotgun (WGS) entry which is preliminary data.</text>
</comment>
<organism evidence="1 2">
    <name type="scientific">Ligilactobacillus ceti DSM 22408</name>
    <dbReference type="NCBI Taxonomy" id="1122146"/>
    <lineage>
        <taxon>Bacteria</taxon>
        <taxon>Bacillati</taxon>
        <taxon>Bacillota</taxon>
        <taxon>Bacilli</taxon>
        <taxon>Lactobacillales</taxon>
        <taxon>Lactobacillaceae</taxon>
        <taxon>Ligilactobacillus</taxon>
    </lineage>
</organism>
<reference evidence="1 2" key="1">
    <citation type="journal article" date="2015" name="Genome Announc.">
        <title>Expanding the biotechnology potential of lactobacilli through comparative genomics of 213 strains and associated genera.</title>
        <authorList>
            <person name="Sun Z."/>
            <person name="Harris H.M."/>
            <person name="McCann A."/>
            <person name="Guo C."/>
            <person name="Argimon S."/>
            <person name="Zhang W."/>
            <person name="Yang X."/>
            <person name="Jeffery I.B."/>
            <person name="Cooney J.C."/>
            <person name="Kagawa T.F."/>
            <person name="Liu W."/>
            <person name="Song Y."/>
            <person name="Salvetti E."/>
            <person name="Wrobel A."/>
            <person name="Rasinkangas P."/>
            <person name="Parkhill J."/>
            <person name="Rea M.C."/>
            <person name="O'Sullivan O."/>
            <person name="Ritari J."/>
            <person name="Douillard F.P."/>
            <person name="Paul Ross R."/>
            <person name="Yang R."/>
            <person name="Briner A.E."/>
            <person name="Felis G.E."/>
            <person name="de Vos W.M."/>
            <person name="Barrangou R."/>
            <person name="Klaenhammer T.R."/>
            <person name="Caufield P.W."/>
            <person name="Cui Y."/>
            <person name="Zhang H."/>
            <person name="O'Toole P.W."/>
        </authorList>
    </citation>
    <scope>NUCLEOTIDE SEQUENCE [LARGE SCALE GENOMIC DNA]</scope>
    <source>
        <strain evidence="1 2">DSM 22408</strain>
    </source>
</reference>